<dbReference type="Pfam" id="PF04404">
    <property type="entry name" value="ERF"/>
    <property type="match status" value="1"/>
</dbReference>
<reference evidence="2 3" key="1">
    <citation type="journal article" date="2015" name="Genome Announc.">
        <title>Expanding the biotechnology potential of lactobacilli through comparative genomics of 213 strains and associated genera.</title>
        <authorList>
            <person name="Sun Z."/>
            <person name="Harris H.M."/>
            <person name="McCann A."/>
            <person name="Guo C."/>
            <person name="Argimon S."/>
            <person name="Zhang W."/>
            <person name="Yang X."/>
            <person name="Jeffery I.B."/>
            <person name="Cooney J.C."/>
            <person name="Kagawa T.F."/>
            <person name="Liu W."/>
            <person name="Song Y."/>
            <person name="Salvetti E."/>
            <person name="Wrobel A."/>
            <person name="Rasinkangas P."/>
            <person name="Parkhill J."/>
            <person name="Rea M.C."/>
            <person name="O'Sullivan O."/>
            <person name="Ritari J."/>
            <person name="Douillard F.P."/>
            <person name="Paul Ross R."/>
            <person name="Yang R."/>
            <person name="Briner A.E."/>
            <person name="Felis G.E."/>
            <person name="de Vos W.M."/>
            <person name="Barrangou R."/>
            <person name="Klaenhammer T.R."/>
            <person name="Caufield P.W."/>
            <person name="Cui Y."/>
            <person name="Zhang H."/>
            <person name="O'Toole P.W."/>
        </authorList>
    </citation>
    <scope>NUCLEOTIDE SEQUENCE [LARGE SCALE GENOMIC DNA]</scope>
    <source>
        <strain evidence="2 3">NBRC 103219</strain>
    </source>
</reference>
<evidence type="ECO:0000313" key="3">
    <source>
        <dbReference type="Proteomes" id="UP000051886"/>
    </source>
</evidence>
<sequence>MNIQSQLVAPKGQWNNFGNYAYRSAEDILNAVKPLLKENEATLTLTDEPLLVGDWHYIKATATFRAEDEEQIVTAYARESETKKGMDGSQITGTASSYARKYALNGLFLIDDTKDADSNGYHKQNNKPAPKKKNTAKPKIQMSSQEQNTVQNKGKLFKTFVGQIAETLGADQKDVQKGLVDQAKNTDEYKNGNSNQQATVLVRLAEAMKKQVQNDNKK</sequence>
<protein>
    <submittedName>
        <fullName evidence="2">Sak2</fullName>
    </submittedName>
</protein>
<evidence type="ECO:0000256" key="1">
    <source>
        <dbReference type="SAM" id="MobiDB-lite"/>
    </source>
</evidence>
<dbReference type="Proteomes" id="UP000051886">
    <property type="component" value="Unassembled WGS sequence"/>
</dbReference>
<dbReference type="InterPro" id="IPR007499">
    <property type="entry name" value="ERF_bacteria_virus"/>
</dbReference>
<gene>
    <name evidence="2" type="ORF">IV66_GL001486</name>
</gene>
<dbReference type="STRING" id="449659.IV66_GL001486"/>
<organism evidence="2 3">
    <name type="scientific">Ligilactobacillus pobuzihii</name>
    <dbReference type="NCBI Taxonomy" id="449659"/>
    <lineage>
        <taxon>Bacteria</taxon>
        <taxon>Bacillati</taxon>
        <taxon>Bacillota</taxon>
        <taxon>Bacilli</taxon>
        <taxon>Lactobacillales</taxon>
        <taxon>Lactobacillaceae</taxon>
        <taxon>Ligilactobacillus</taxon>
    </lineage>
</organism>
<proteinExistence type="predicted"/>
<comment type="caution">
    <text evidence="2">The sequence shown here is derived from an EMBL/GenBank/DDBJ whole genome shotgun (WGS) entry which is preliminary data.</text>
</comment>
<accession>A0A0R2LJK4</accession>
<name>A0A0R2LJK4_9LACO</name>
<dbReference type="AlphaFoldDB" id="A0A0R2LJK4"/>
<feature type="region of interest" description="Disordered" evidence="1">
    <location>
        <begin position="118"/>
        <end position="149"/>
    </location>
</feature>
<dbReference type="EMBL" id="JQCN01000031">
    <property type="protein sequence ID" value="KRN99482.1"/>
    <property type="molecule type" value="Genomic_DNA"/>
</dbReference>
<evidence type="ECO:0000313" key="2">
    <source>
        <dbReference type="EMBL" id="KRN99482.1"/>
    </source>
</evidence>
<keyword evidence="3" id="KW-1185">Reference proteome</keyword>
<dbReference type="PATRIC" id="fig|449659.4.peg.1508"/>